<evidence type="ECO:0000313" key="2">
    <source>
        <dbReference type="Proteomes" id="UP000256542"/>
    </source>
</evidence>
<gene>
    <name evidence="1" type="ORF">DFP81_104243</name>
</gene>
<dbReference type="AlphaFoldDB" id="A0A3E0DNS0"/>
<evidence type="ECO:0000313" key="1">
    <source>
        <dbReference type="EMBL" id="REG84363.1"/>
    </source>
</evidence>
<organism evidence="1 2">
    <name type="scientific">Marinomonas pollencensis</name>
    <dbReference type="NCBI Taxonomy" id="491954"/>
    <lineage>
        <taxon>Bacteria</taxon>
        <taxon>Pseudomonadati</taxon>
        <taxon>Pseudomonadota</taxon>
        <taxon>Gammaproteobacteria</taxon>
        <taxon>Oceanospirillales</taxon>
        <taxon>Oceanospirillaceae</taxon>
        <taxon>Marinomonas</taxon>
    </lineage>
</organism>
<protein>
    <recommendedName>
        <fullName evidence="3">Fis family transcriptional regulator</fullName>
    </recommendedName>
</protein>
<keyword evidence="2" id="KW-1185">Reference proteome</keyword>
<accession>A0A3E0DNS0</accession>
<sequence>MKKTDKKRENALREALTKVCDQMLGEVAGFVWLTHLVDFNRFPQSVKIVCVFERDENLEKALAEGQDARFYQAIDEQFKLANVGIKNSRPYVSFDTEEACERCQQGNWNQRFKRLSLH</sequence>
<dbReference type="RefSeq" id="WP_115897259.1">
    <property type="nucleotide sequence ID" value="NZ_QUNG01000004.1"/>
</dbReference>
<name>A0A3E0DNS0_9GAMM</name>
<proteinExistence type="predicted"/>
<comment type="caution">
    <text evidence="1">The sequence shown here is derived from an EMBL/GenBank/DDBJ whole genome shotgun (WGS) entry which is preliminary data.</text>
</comment>
<dbReference type="OrthoDB" id="6996126at2"/>
<dbReference type="Proteomes" id="UP000256542">
    <property type="component" value="Unassembled WGS sequence"/>
</dbReference>
<reference evidence="1 2" key="1">
    <citation type="submission" date="2018-08" db="EMBL/GenBank/DDBJ databases">
        <title>Genomic Encyclopedia of Type Strains, Phase III (KMG-III): the genomes of soil and plant-associated and newly described type strains.</title>
        <authorList>
            <person name="Whitman W."/>
        </authorList>
    </citation>
    <scope>NUCLEOTIDE SEQUENCE [LARGE SCALE GENOMIC DNA]</scope>
    <source>
        <strain evidence="1 2">CECT 7375</strain>
    </source>
</reference>
<dbReference type="EMBL" id="QUNG01000004">
    <property type="protein sequence ID" value="REG84363.1"/>
    <property type="molecule type" value="Genomic_DNA"/>
</dbReference>
<evidence type="ECO:0008006" key="3">
    <source>
        <dbReference type="Google" id="ProtNLM"/>
    </source>
</evidence>